<feature type="region of interest" description="Disordered" evidence="1">
    <location>
        <begin position="52"/>
        <end position="127"/>
    </location>
</feature>
<name>L8H782_ACACF</name>
<feature type="compositionally biased region" description="Basic and acidic residues" evidence="1">
    <location>
        <begin position="155"/>
        <end position="168"/>
    </location>
</feature>
<evidence type="ECO:0000313" key="2">
    <source>
        <dbReference type="EMBL" id="ELR20341.1"/>
    </source>
</evidence>
<proteinExistence type="predicted"/>
<dbReference type="RefSeq" id="XP_004342535.1">
    <property type="nucleotide sequence ID" value="XM_004342486.1"/>
</dbReference>
<reference evidence="2 3" key="1">
    <citation type="journal article" date="2013" name="Genome Biol.">
        <title>Genome of Acanthamoeba castellanii highlights extensive lateral gene transfer and early evolution of tyrosine kinase signaling.</title>
        <authorList>
            <person name="Clarke M."/>
            <person name="Lohan A.J."/>
            <person name="Liu B."/>
            <person name="Lagkouvardos I."/>
            <person name="Roy S."/>
            <person name="Zafar N."/>
            <person name="Bertelli C."/>
            <person name="Schilde C."/>
            <person name="Kianianmomeni A."/>
            <person name="Burglin T.R."/>
            <person name="Frech C."/>
            <person name="Turcotte B."/>
            <person name="Kopec K.O."/>
            <person name="Synnott J.M."/>
            <person name="Choo C."/>
            <person name="Paponov I."/>
            <person name="Finkler A."/>
            <person name="Soon Heng Tan C."/>
            <person name="Hutchins A.P."/>
            <person name="Weinmeier T."/>
            <person name="Rattei T."/>
            <person name="Chu J.S."/>
            <person name="Gimenez G."/>
            <person name="Irimia M."/>
            <person name="Rigden D.J."/>
            <person name="Fitzpatrick D.A."/>
            <person name="Lorenzo-Morales J."/>
            <person name="Bateman A."/>
            <person name="Chiu C.H."/>
            <person name="Tang P."/>
            <person name="Hegemann P."/>
            <person name="Fromm H."/>
            <person name="Raoult D."/>
            <person name="Greub G."/>
            <person name="Miranda-Saavedra D."/>
            <person name="Chen N."/>
            <person name="Nash P."/>
            <person name="Ginger M.L."/>
            <person name="Horn M."/>
            <person name="Schaap P."/>
            <person name="Caler L."/>
            <person name="Loftus B."/>
        </authorList>
    </citation>
    <scope>NUCLEOTIDE SEQUENCE [LARGE SCALE GENOMIC DNA]</scope>
    <source>
        <strain evidence="2 3">Neff</strain>
    </source>
</reference>
<dbReference type="GeneID" id="14921190"/>
<sequence length="187" mass="22303">MACDEPVLALRSFNTVLRLEPTHATLHEDMIRAEKLVHQLHIRAKELEEQRLEQEAERIQSELKRKRDRRKAAAERWYADHRERDEAGKRGAVSAVVGDEAEGDEEVENEEEDEEEEDDELEEGYSREEWAQLRRVLATQGGDLLHDFQRELARKRQQDREERLREREEEVEEEEEEDDNDDDDKKK</sequence>
<organism evidence="2 3">
    <name type="scientific">Acanthamoeba castellanii (strain ATCC 30010 / Neff)</name>
    <dbReference type="NCBI Taxonomy" id="1257118"/>
    <lineage>
        <taxon>Eukaryota</taxon>
        <taxon>Amoebozoa</taxon>
        <taxon>Discosea</taxon>
        <taxon>Longamoebia</taxon>
        <taxon>Centramoebida</taxon>
        <taxon>Acanthamoebidae</taxon>
        <taxon>Acanthamoeba</taxon>
    </lineage>
</organism>
<dbReference type="EMBL" id="KB007920">
    <property type="protein sequence ID" value="ELR20341.1"/>
    <property type="molecule type" value="Genomic_DNA"/>
</dbReference>
<dbReference type="AlphaFoldDB" id="L8H782"/>
<feature type="region of interest" description="Disordered" evidence="1">
    <location>
        <begin position="155"/>
        <end position="187"/>
    </location>
</feature>
<feature type="compositionally biased region" description="Acidic residues" evidence="1">
    <location>
        <begin position="99"/>
        <end position="123"/>
    </location>
</feature>
<protein>
    <submittedName>
        <fullName evidence="2">Uncharacterized protein</fullName>
    </submittedName>
</protein>
<dbReference type="KEGG" id="acan:ACA1_185340"/>
<feature type="compositionally biased region" description="Acidic residues" evidence="1">
    <location>
        <begin position="169"/>
        <end position="187"/>
    </location>
</feature>
<accession>L8H782</accession>
<feature type="compositionally biased region" description="Basic and acidic residues" evidence="1">
    <location>
        <begin position="52"/>
        <end position="89"/>
    </location>
</feature>
<dbReference type="VEuPathDB" id="AmoebaDB:ACA1_185340"/>
<keyword evidence="3" id="KW-1185">Reference proteome</keyword>
<evidence type="ECO:0000313" key="3">
    <source>
        <dbReference type="Proteomes" id="UP000011083"/>
    </source>
</evidence>
<dbReference type="Proteomes" id="UP000011083">
    <property type="component" value="Unassembled WGS sequence"/>
</dbReference>
<evidence type="ECO:0000256" key="1">
    <source>
        <dbReference type="SAM" id="MobiDB-lite"/>
    </source>
</evidence>
<gene>
    <name evidence="2" type="ORF">ACA1_185340</name>
</gene>